<dbReference type="AlphaFoldDB" id="A0A6A5BXW8"/>
<protein>
    <submittedName>
        <fullName evidence="2">Uncharacterized protein</fullName>
    </submittedName>
</protein>
<dbReference type="VEuPathDB" id="AmoebaDB:NF0036140"/>
<evidence type="ECO:0000313" key="3">
    <source>
        <dbReference type="Proteomes" id="UP000444721"/>
    </source>
</evidence>
<sequence length="304" mass="35736">MFCGHASLEADKTFLECMNTFSEMCRKKLNVICNDFDIYEEVFPSRIDICTLTHRLGHEAELIDGDILILQRKIHNRVDNSQIMLQIPTIVWEYIKKDKYLIKSKDDDNVDEDLPTTSFDVNWYYRLLSRCDRYLLGCLTSDNNTALVKELLKVRLEWLGVSQEFPIFIKYRLKQPILSILAEHNCIQTAQMLIKDYKANVNVSCKRRTKSNGVYYSINPLYWAAEKGHLEMVKLLLNHGSHKISSLKNNRHTDSRLAALEHHHYDVARYLEMFTYSNYLLKRHFIKPPDQRLSDIVILTENLD</sequence>
<name>A0A6A5BXW8_NAEFO</name>
<dbReference type="SUPFAM" id="SSF48403">
    <property type="entry name" value="Ankyrin repeat"/>
    <property type="match status" value="1"/>
</dbReference>
<evidence type="ECO:0000313" key="2">
    <source>
        <dbReference type="EMBL" id="KAF0979371.1"/>
    </source>
</evidence>
<evidence type="ECO:0000256" key="1">
    <source>
        <dbReference type="PROSITE-ProRule" id="PRU00023"/>
    </source>
</evidence>
<organism evidence="2 3">
    <name type="scientific">Naegleria fowleri</name>
    <name type="common">Brain eating amoeba</name>
    <dbReference type="NCBI Taxonomy" id="5763"/>
    <lineage>
        <taxon>Eukaryota</taxon>
        <taxon>Discoba</taxon>
        <taxon>Heterolobosea</taxon>
        <taxon>Tetramitia</taxon>
        <taxon>Eutetramitia</taxon>
        <taxon>Vahlkampfiidae</taxon>
        <taxon>Naegleria</taxon>
    </lineage>
</organism>
<dbReference type="RefSeq" id="XP_044564084.1">
    <property type="nucleotide sequence ID" value="XM_044704829.1"/>
</dbReference>
<dbReference type="VEuPathDB" id="AmoebaDB:NfTy_054840"/>
<dbReference type="GeneID" id="68108932"/>
<reference evidence="2 3" key="1">
    <citation type="journal article" date="2019" name="Sci. Rep.">
        <title>Nanopore sequencing improves the draft genome of the human pathogenic amoeba Naegleria fowleri.</title>
        <authorList>
            <person name="Liechti N."/>
            <person name="Schurch N."/>
            <person name="Bruggmann R."/>
            <person name="Wittwer M."/>
        </authorList>
    </citation>
    <scope>NUCLEOTIDE SEQUENCE [LARGE SCALE GENOMIC DNA]</scope>
    <source>
        <strain evidence="2 3">ATCC 30894</strain>
    </source>
</reference>
<comment type="caution">
    <text evidence="2">The sequence shown here is derived from an EMBL/GenBank/DDBJ whole genome shotgun (WGS) entry which is preliminary data.</text>
</comment>
<dbReference type="SMART" id="SM00248">
    <property type="entry name" value="ANK"/>
    <property type="match status" value="2"/>
</dbReference>
<dbReference type="VEuPathDB" id="AmoebaDB:FDP41_001714"/>
<dbReference type="InterPro" id="IPR002110">
    <property type="entry name" value="Ankyrin_rpt"/>
</dbReference>
<feature type="repeat" description="ANK" evidence="1">
    <location>
        <begin position="216"/>
        <end position="241"/>
    </location>
</feature>
<dbReference type="InterPro" id="IPR036770">
    <property type="entry name" value="Ankyrin_rpt-contain_sf"/>
</dbReference>
<dbReference type="PROSITE" id="PS50088">
    <property type="entry name" value="ANK_REPEAT"/>
    <property type="match status" value="1"/>
</dbReference>
<dbReference type="EMBL" id="VFQX01000027">
    <property type="protein sequence ID" value="KAF0979371.1"/>
    <property type="molecule type" value="Genomic_DNA"/>
</dbReference>
<dbReference type="Proteomes" id="UP000444721">
    <property type="component" value="Unassembled WGS sequence"/>
</dbReference>
<gene>
    <name evidence="2" type="ORF">FDP41_001714</name>
</gene>
<keyword evidence="3" id="KW-1185">Reference proteome</keyword>
<dbReference type="PROSITE" id="PS50297">
    <property type="entry name" value="ANK_REP_REGION"/>
    <property type="match status" value="1"/>
</dbReference>
<dbReference type="Gene3D" id="3.10.20.90">
    <property type="entry name" value="Phosphatidylinositol 3-kinase Catalytic Subunit, Chain A, domain 1"/>
    <property type="match status" value="1"/>
</dbReference>
<dbReference type="OrthoDB" id="194358at2759"/>
<dbReference type="Gene3D" id="1.25.40.20">
    <property type="entry name" value="Ankyrin repeat-containing domain"/>
    <property type="match status" value="1"/>
</dbReference>
<keyword evidence="1" id="KW-0040">ANK repeat</keyword>
<proteinExistence type="predicted"/>
<accession>A0A6A5BXW8</accession>
<dbReference type="Pfam" id="PF12796">
    <property type="entry name" value="Ank_2"/>
    <property type="match status" value="1"/>
</dbReference>